<name>A0A0D2CK27_9EURO</name>
<protein>
    <submittedName>
        <fullName evidence="2">Uncharacterized protein</fullName>
    </submittedName>
</protein>
<gene>
    <name evidence="2" type="ORF">PV04_07868</name>
</gene>
<accession>A0A0D2CK27</accession>
<dbReference type="STRING" id="5601.A0A0D2CK27"/>
<dbReference type="Proteomes" id="UP000054266">
    <property type="component" value="Unassembled WGS sequence"/>
</dbReference>
<dbReference type="EMBL" id="KN846960">
    <property type="protein sequence ID" value="KIW65626.1"/>
    <property type="molecule type" value="Genomic_DNA"/>
</dbReference>
<organism evidence="2 3">
    <name type="scientific">Phialophora macrospora</name>
    <dbReference type="NCBI Taxonomy" id="1851006"/>
    <lineage>
        <taxon>Eukaryota</taxon>
        <taxon>Fungi</taxon>
        <taxon>Dikarya</taxon>
        <taxon>Ascomycota</taxon>
        <taxon>Pezizomycotina</taxon>
        <taxon>Eurotiomycetes</taxon>
        <taxon>Chaetothyriomycetidae</taxon>
        <taxon>Chaetothyriales</taxon>
        <taxon>Herpotrichiellaceae</taxon>
        <taxon>Phialophora</taxon>
    </lineage>
</organism>
<reference evidence="2 3" key="1">
    <citation type="submission" date="2015-01" db="EMBL/GenBank/DDBJ databases">
        <title>The Genome Sequence of Capronia semiimmersa CBS27337.</title>
        <authorList>
            <consortium name="The Broad Institute Genomics Platform"/>
            <person name="Cuomo C."/>
            <person name="de Hoog S."/>
            <person name="Gorbushina A."/>
            <person name="Stielow B."/>
            <person name="Teixiera M."/>
            <person name="Abouelleil A."/>
            <person name="Chapman S.B."/>
            <person name="Priest M."/>
            <person name="Young S.K."/>
            <person name="Wortman J."/>
            <person name="Nusbaum C."/>
            <person name="Birren B."/>
        </authorList>
    </citation>
    <scope>NUCLEOTIDE SEQUENCE [LARGE SCALE GENOMIC DNA]</scope>
    <source>
        <strain evidence="2 3">CBS 27337</strain>
    </source>
</reference>
<keyword evidence="3" id="KW-1185">Reference proteome</keyword>
<sequence>MPILLAMALADGAQFGYDTLDDVRQQVILDGKNELILQFKDSAFNQPILQKYTEAGGVNHEPMITAAFLDISRSSHQRRLHLWRVDLPAIERQPPQSLDSMAIAVAEGRSSHPLKRYRPSLNPPIICPTVILIDDDSTSDDRARANAASTVFPPQGSHADDDDGMFPDLKCSPSLADHSSQTLRETTN</sequence>
<dbReference type="HOGENOM" id="CLU_1440877_0_0_1"/>
<evidence type="ECO:0000313" key="3">
    <source>
        <dbReference type="Proteomes" id="UP000054266"/>
    </source>
</evidence>
<evidence type="ECO:0000256" key="1">
    <source>
        <dbReference type="SAM" id="MobiDB-lite"/>
    </source>
</evidence>
<dbReference type="AlphaFoldDB" id="A0A0D2CK27"/>
<evidence type="ECO:0000313" key="2">
    <source>
        <dbReference type="EMBL" id="KIW65626.1"/>
    </source>
</evidence>
<feature type="compositionally biased region" description="Polar residues" evidence="1">
    <location>
        <begin position="177"/>
        <end position="188"/>
    </location>
</feature>
<proteinExistence type="predicted"/>
<feature type="region of interest" description="Disordered" evidence="1">
    <location>
        <begin position="142"/>
        <end position="188"/>
    </location>
</feature>